<keyword evidence="3 4" id="KW-0175">Coiled coil</keyword>
<evidence type="ECO:0000313" key="8">
    <source>
        <dbReference type="Proteomes" id="UP001497512"/>
    </source>
</evidence>
<dbReference type="InterPro" id="IPR027417">
    <property type="entry name" value="P-loop_NTPase"/>
</dbReference>
<evidence type="ECO:0000259" key="6">
    <source>
        <dbReference type="Pfam" id="PF02463"/>
    </source>
</evidence>
<accession>A0ABP0UA60</accession>
<organism evidence="7 8">
    <name type="scientific">Sphagnum troendelagicum</name>
    <dbReference type="NCBI Taxonomy" id="128251"/>
    <lineage>
        <taxon>Eukaryota</taxon>
        <taxon>Viridiplantae</taxon>
        <taxon>Streptophyta</taxon>
        <taxon>Embryophyta</taxon>
        <taxon>Bryophyta</taxon>
        <taxon>Sphagnophytina</taxon>
        <taxon>Sphagnopsida</taxon>
        <taxon>Sphagnales</taxon>
        <taxon>Sphagnaceae</taxon>
        <taxon>Sphagnum</taxon>
    </lineage>
</organism>
<evidence type="ECO:0000256" key="3">
    <source>
        <dbReference type="ARBA" id="ARBA00023054"/>
    </source>
</evidence>
<feature type="domain" description="RecF/RecN/SMC N-terminal" evidence="6">
    <location>
        <begin position="38"/>
        <end position="1007"/>
    </location>
</feature>
<feature type="coiled-coil region" evidence="4">
    <location>
        <begin position="637"/>
        <end position="685"/>
    </location>
</feature>
<dbReference type="SUPFAM" id="SSF52540">
    <property type="entry name" value="P-loop containing nucleoside triphosphate hydrolases"/>
    <property type="match status" value="2"/>
</dbReference>
<evidence type="ECO:0000313" key="7">
    <source>
        <dbReference type="EMBL" id="CAK9216187.1"/>
    </source>
</evidence>
<dbReference type="PANTHER" id="PTHR45916:SF1">
    <property type="entry name" value="STRUCTURAL MAINTENANCE OF CHROMOSOMES PROTEIN 5"/>
    <property type="match status" value="1"/>
</dbReference>
<dbReference type="EMBL" id="OZ019894">
    <property type="protein sequence ID" value="CAK9216187.1"/>
    <property type="molecule type" value="Genomic_DNA"/>
</dbReference>
<dbReference type="InterPro" id="IPR003395">
    <property type="entry name" value="RecF/RecN/SMC_N"/>
</dbReference>
<gene>
    <name evidence="7" type="ORF">CSSPTR1EN2_LOCUS13336</name>
</gene>
<name>A0ABP0UA60_9BRYO</name>
<protein>
    <recommendedName>
        <fullName evidence="2">Structural maintenance of chromosomes protein 5</fullName>
    </recommendedName>
</protein>
<evidence type="ECO:0000256" key="5">
    <source>
        <dbReference type="SAM" id="MobiDB-lite"/>
    </source>
</evidence>
<proteinExistence type="inferred from homology"/>
<feature type="coiled-coil region" evidence="4">
    <location>
        <begin position="857"/>
        <end position="894"/>
    </location>
</feature>
<evidence type="ECO:0000256" key="4">
    <source>
        <dbReference type="SAM" id="Coils"/>
    </source>
</evidence>
<evidence type="ECO:0000256" key="2">
    <source>
        <dbReference type="ARBA" id="ARBA00018687"/>
    </source>
</evidence>
<keyword evidence="8" id="KW-1185">Reference proteome</keyword>
<dbReference type="PANTHER" id="PTHR45916">
    <property type="entry name" value="STRUCTURAL MAINTENANCE OF CHROMOSOMES PROTEIN 5"/>
    <property type="match status" value="1"/>
</dbReference>
<dbReference type="Gene3D" id="3.40.50.300">
    <property type="entry name" value="P-loop containing nucleotide triphosphate hydrolases"/>
    <property type="match status" value="2"/>
</dbReference>
<evidence type="ECO:0000256" key="1">
    <source>
        <dbReference type="ARBA" id="ARBA00010171"/>
    </source>
</evidence>
<sequence length="1065" mass="121187">MADRTRPLPMDSGLQGRSSKRARTSASRSGDNFVPGNIVEIEVCNFMTYTHLKSKPGPRLNLVIGPNGTGKSSLVCAIGIGLAGEPALLGRASSIGDYVKRGEESGWVKVSLCGHSPGQTIKITRKINKQSKSEWIIEDRGVSQTALKREVLDLVQQFNIQVNNLTQFLPQDRVCEFAKLTPIQLLEETEKAVGDPELSGQHATLIKKSEELKHIETTLKQHATTLDHLKANNADLEKDVQRVQERKKLLEKAENLRKKLPWLRYDQKKNQYNTVKELEKDAKKRVDEATKVIVALNTPLGVLRKKRSELETASKKFLDANVPLDKRRRELVEEEQKMGEQVRSKAREIAEVHRREATQQEKVTTATRELAEAEAELANLGVYEPPKEEIQELGTRIRELELGVADRRNQRQEREAVLSQKRAHRDQCVGRLQEIDNVKTRLLQALKDTGAQGVFDAYRWVESHRNDFQKEVYGPVLLEVNIANQEYAKYVENHVPGYLWKAFVTQDTHDRDLLQQNLQGMGVPIINARDTNNLRAPSVTPQMQEVGIVARLDEVLSAPEVVKHVLIGQAALDHSFIGTSQANHRADEACALGIRDLWTPENHYRWTASRYGGHISASVNSIRDSRLFSKNVDARQKNELEQQKAEVDGVITQTEHEIKALNNELRALEDNASKLHKQREEFINRVKLEKKKRTDLSFRVEQRKRKLESFKHEEDCKSAEERLHTDIKKLNERRKNNILQIKDVLMLAGKNQISYASRHLSYLELDVKIREMERDLKTQELRGIDCQRVYDNCKRETERCRGELASAKEAAEQVAVITAELQEMFRGMPETVVEVEDAINEAVAEANAVLCNNPNVLEEYERRCKQISALEEKMKEENDELQTHLLEIESLKAKWLPTLKLLVSKINDTFSNNFKEMAVAGEVLLDEHGTNFDKYGILIKVKFRETGELQVLSAHHQSGGERSVATILYLVSLQDLTHCPFRVVDEINQGMDPQNERKMFQQLVRAASQLNTPQCFLLTPKLLPNLEYTEACTILNVMNGPYIEEAASVWKDGVSWAVLSQTAAH</sequence>
<feature type="region of interest" description="Disordered" evidence="5">
    <location>
        <begin position="1"/>
        <end position="30"/>
    </location>
</feature>
<dbReference type="Pfam" id="PF02463">
    <property type="entry name" value="SMC_N"/>
    <property type="match status" value="1"/>
</dbReference>
<reference evidence="7" key="1">
    <citation type="submission" date="2024-02" db="EMBL/GenBank/DDBJ databases">
        <authorList>
            <consortium name="ELIXIR-Norway"/>
            <consortium name="Elixir Norway"/>
        </authorList>
    </citation>
    <scope>NUCLEOTIDE SEQUENCE</scope>
</reference>
<dbReference type="Proteomes" id="UP001497512">
    <property type="component" value="Chromosome 2"/>
</dbReference>
<feature type="coiled-coil region" evidence="4">
    <location>
        <begin position="219"/>
        <end position="285"/>
    </location>
</feature>
<comment type="similarity">
    <text evidence="1">Belongs to the SMC family. SMC5 subfamily.</text>
</comment>